<keyword evidence="3 4" id="KW-0975">Bacterial flagellum</keyword>
<proteinExistence type="inferred from homology"/>
<keyword evidence="6" id="KW-0966">Cell projection</keyword>
<dbReference type="PANTHER" id="PTHR34653:SF1">
    <property type="entry name" value="FLAGELLAR HOOK-BASAL BODY COMPLEX PROTEIN FLIE"/>
    <property type="match status" value="1"/>
</dbReference>
<dbReference type="HAMAP" id="MF_00724">
    <property type="entry name" value="FliE"/>
    <property type="match status" value="1"/>
</dbReference>
<accession>A0ABW1IMF1</accession>
<gene>
    <name evidence="4 6" type="primary">fliE</name>
    <name evidence="6" type="ORF">ACFPXP_07380</name>
</gene>
<organism evidence="6 7">
    <name type="scientific">Marinicrinis lubricantis</name>
    <dbReference type="NCBI Taxonomy" id="2086470"/>
    <lineage>
        <taxon>Bacteria</taxon>
        <taxon>Bacillati</taxon>
        <taxon>Bacillota</taxon>
        <taxon>Bacilli</taxon>
        <taxon>Bacillales</taxon>
        <taxon>Paenibacillaceae</taxon>
    </lineage>
</organism>
<keyword evidence="7" id="KW-1185">Reference proteome</keyword>
<evidence type="ECO:0000256" key="2">
    <source>
        <dbReference type="ARBA" id="ARBA00009272"/>
    </source>
</evidence>
<dbReference type="NCBIfam" id="TIGR00205">
    <property type="entry name" value="fliE"/>
    <property type="match status" value="1"/>
</dbReference>
<dbReference type="EMBL" id="JBHSQV010000036">
    <property type="protein sequence ID" value="MFC5986254.1"/>
    <property type="molecule type" value="Genomic_DNA"/>
</dbReference>
<evidence type="ECO:0000313" key="6">
    <source>
        <dbReference type="EMBL" id="MFC5986254.1"/>
    </source>
</evidence>
<dbReference type="RefSeq" id="WP_379893585.1">
    <property type="nucleotide sequence ID" value="NZ_CBCSCT010000001.1"/>
</dbReference>
<evidence type="ECO:0000313" key="7">
    <source>
        <dbReference type="Proteomes" id="UP001596250"/>
    </source>
</evidence>
<keyword evidence="6" id="KW-0969">Cilium</keyword>
<sequence>MIEKIALANHSLPASSLRGGAVKMGEDFAEALNNAVEGLNKQQSQVNQLTEKFIQGELTDVSQLTIASEKAALGLELTVQLRNKAVEAYQEIMRIQL</sequence>
<reference evidence="7" key="1">
    <citation type="journal article" date="2019" name="Int. J. Syst. Evol. Microbiol.">
        <title>The Global Catalogue of Microorganisms (GCM) 10K type strain sequencing project: providing services to taxonomists for standard genome sequencing and annotation.</title>
        <authorList>
            <consortium name="The Broad Institute Genomics Platform"/>
            <consortium name="The Broad Institute Genome Sequencing Center for Infectious Disease"/>
            <person name="Wu L."/>
            <person name="Ma J."/>
        </authorList>
    </citation>
    <scope>NUCLEOTIDE SEQUENCE [LARGE SCALE GENOMIC DNA]</scope>
    <source>
        <strain evidence="7">CCM 8749</strain>
    </source>
</reference>
<comment type="caution">
    <text evidence="6">The sequence shown here is derived from an EMBL/GenBank/DDBJ whole genome shotgun (WGS) entry which is preliminary data.</text>
</comment>
<protein>
    <recommendedName>
        <fullName evidence="4 5">Flagellar hook-basal body complex protein FliE</fullName>
    </recommendedName>
</protein>
<dbReference type="InterPro" id="IPR001624">
    <property type="entry name" value="FliE"/>
</dbReference>
<comment type="similarity">
    <text evidence="2 4">Belongs to the FliE family.</text>
</comment>
<dbReference type="Proteomes" id="UP001596250">
    <property type="component" value="Unassembled WGS sequence"/>
</dbReference>
<dbReference type="Pfam" id="PF02049">
    <property type="entry name" value="FliE"/>
    <property type="match status" value="1"/>
</dbReference>
<evidence type="ECO:0000256" key="5">
    <source>
        <dbReference type="NCBIfam" id="TIGR00205"/>
    </source>
</evidence>
<evidence type="ECO:0000256" key="3">
    <source>
        <dbReference type="ARBA" id="ARBA00023143"/>
    </source>
</evidence>
<keyword evidence="6" id="KW-0282">Flagellum</keyword>
<comment type="subcellular location">
    <subcellularLocation>
        <location evidence="1 4">Bacterial flagellum basal body</location>
    </subcellularLocation>
</comment>
<evidence type="ECO:0000256" key="1">
    <source>
        <dbReference type="ARBA" id="ARBA00004117"/>
    </source>
</evidence>
<dbReference type="PANTHER" id="PTHR34653">
    <property type="match status" value="1"/>
</dbReference>
<dbReference type="PRINTS" id="PR01006">
    <property type="entry name" value="FLGHOOKFLIE"/>
</dbReference>
<name>A0ABW1IMF1_9BACL</name>
<evidence type="ECO:0000256" key="4">
    <source>
        <dbReference type="HAMAP-Rule" id="MF_00724"/>
    </source>
</evidence>